<organism evidence="1">
    <name type="scientific">Florenciella sp. virus SA2</name>
    <dbReference type="NCBI Taxonomy" id="3240092"/>
    <lineage>
        <taxon>Viruses</taxon>
    </lineage>
</organism>
<reference evidence="1" key="1">
    <citation type="submission" date="2024-03" db="EMBL/GenBank/DDBJ databases">
        <title>Eukaryotic viruses encode the ribosomal protein eL40.</title>
        <authorList>
            <person name="Thomy J."/>
            <person name="Schvarcz C.R."/>
            <person name="McBeain K.A."/>
            <person name="Edwards K.F."/>
            <person name="Steward G.F."/>
        </authorList>
    </citation>
    <scope>NUCLEOTIDE SEQUENCE</scope>
    <source>
        <strain evidence="1">FloV-SA2</strain>
    </source>
</reference>
<proteinExistence type="predicted"/>
<dbReference type="EMBL" id="PP542043">
    <property type="protein sequence ID" value="XDO02288.1"/>
    <property type="molecule type" value="Genomic_DNA"/>
</dbReference>
<protein>
    <submittedName>
        <fullName evidence="1">Uncharacterized protein</fullName>
    </submittedName>
</protein>
<accession>A0AB39JAT5</accession>
<evidence type="ECO:0000313" key="1">
    <source>
        <dbReference type="EMBL" id="XDO02288.1"/>
    </source>
</evidence>
<sequence length="116" mass="14226">MKKILFDDFTIKKTHYDITDNIYNINFQYDILQNINQDTSQNNYIKKEILKKYYSYKSQDRKNNKFDKEKHITYDELMLKLTESKLKCYYCNQKLYLVYKKKMSLCNGVLKDMIII</sequence>
<gene>
    <name evidence="1" type="ORF">FloV-SA2_00470</name>
</gene>
<name>A0AB39JAT5_9VIRU</name>